<evidence type="ECO:0000256" key="3">
    <source>
        <dbReference type="ARBA" id="ARBA00022729"/>
    </source>
</evidence>
<comment type="subcellular location">
    <subcellularLocation>
        <location evidence="1">Secreted</location>
    </subcellularLocation>
</comment>
<accession>A0A923E7Y9</accession>
<evidence type="ECO:0000256" key="1">
    <source>
        <dbReference type="ARBA" id="ARBA00004613"/>
    </source>
</evidence>
<dbReference type="InterPro" id="IPR055372">
    <property type="entry name" value="CBM96"/>
</dbReference>
<dbReference type="RefSeq" id="WP_035149259.1">
    <property type="nucleotide sequence ID" value="NZ_JAAZWO010000011.1"/>
</dbReference>
<evidence type="ECO:0000256" key="2">
    <source>
        <dbReference type="ARBA" id="ARBA00022525"/>
    </source>
</evidence>
<name>A0A923E7Y9_CLOTT</name>
<comment type="caution">
    <text evidence="5">The sequence shown here is derived from an EMBL/GenBank/DDBJ whole genome shotgun (WGS) entry which is preliminary data.</text>
</comment>
<reference evidence="5 6" key="1">
    <citation type="submission" date="2020-04" db="EMBL/GenBank/DDBJ databases">
        <title>Genomic insights into acetone-butanol-ethanol (ABE) fermentation by sequencing solventogenic clostridia strains.</title>
        <authorList>
            <person name="Brown S."/>
        </authorList>
    </citation>
    <scope>NUCLEOTIDE SEQUENCE [LARGE SCALE GENOMIC DNA]</scope>
    <source>
        <strain evidence="5 6">DJ011</strain>
    </source>
</reference>
<evidence type="ECO:0000313" key="6">
    <source>
        <dbReference type="Proteomes" id="UP000563151"/>
    </source>
</evidence>
<sequence length="282" mass="29913">MAVSTLRLINSAYISEYYPDENYANPVRLFVGRFQGAGDIYRSLLKFDLSEMPENVTINSADLRLYIDRKDVPNATVSPQTITVYPNLQDFDENIVTWNNQPPIGSAAGSYDVLDGDLNSYVSISIIPLVTGWLDGSIPNTGIMLEGVENNDALIGIAGIDGNDYTVWAELVIDYLIGSTTIHPTETLNFAGAGTQTTSSIPLGARTEVSFNISLAGVGAASAVIQLSDDGVTWTNELVTPISISAGGQAVISSSAVANFARLSVIAAGVTVATIVPSTREN</sequence>
<gene>
    <name evidence="5" type="ORF">HGG79_10205</name>
</gene>
<dbReference type="EMBL" id="JAAZWO010000011">
    <property type="protein sequence ID" value="MBC2398145.1"/>
    <property type="molecule type" value="Genomic_DNA"/>
</dbReference>
<dbReference type="Pfam" id="PF24517">
    <property type="entry name" value="CBM96"/>
    <property type="match status" value="1"/>
</dbReference>
<evidence type="ECO:0000259" key="4">
    <source>
        <dbReference type="Pfam" id="PF24517"/>
    </source>
</evidence>
<proteinExistence type="predicted"/>
<evidence type="ECO:0000313" key="5">
    <source>
        <dbReference type="EMBL" id="MBC2398145.1"/>
    </source>
</evidence>
<keyword evidence="2" id="KW-0964">Secreted</keyword>
<keyword evidence="6" id="KW-1185">Reference proteome</keyword>
<dbReference type="AlphaFoldDB" id="A0A923E7Y9"/>
<dbReference type="Proteomes" id="UP000563151">
    <property type="component" value="Unassembled WGS sequence"/>
</dbReference>
<dbReference type="Gene3D" id="2.60.120.970">
    <property type="match status" value="1"/>
</dbReference>
<feature type="domain" description="Carbohydrate-binding module family 96" evidence="4">
    <location>
        <begin position="4"/>
        <end position="145"/>
    </location>
</feature>
<organism evidence="5 6">
    <name type="scientific">Clostridium tetanomorphum</name>
    <dbReference type="NCBI Taxonomy" id="1553"/>
    <lineage>
        <taxon>Bacteria</taxon>
        <taxon>Bacillati</taxon>
        <taxon>Bacillota</taxon>
        <taxon>Clostridia</taxon>
        <taxon>Eubacteriales</taxon>
        <taxon>Clostridiaceae</taxon>
        <taxon>Clostridium</taxon>
    </lineage>
</organism>
<dbReference type="GO" id="GO:0005576">
    <property type="term" value="C:extracellular region"/>
    <property type="evidence" value="ECO:0007669"/>
    <property type="project" value="UniProtKB-SubCell"/>
</dbReference>
<keyword evidence="3" id="KW-0732">Signal</keyword>
<protein>
    <submittedName>
        <fullName evidence="5">DNRLRE domain-containing protein</fullName>
    </submittedName>
</protein>
<dbReference type="NCBIfam" id="NF033679">
    <property type="entry name" value="DNRLRE_dom"/>
    <property type="match status" value="1"/>
</dbReference>